<protein>
    <submittedName>
        <fullName evidence="3">Interferon-induced protein 44</fullName>
    </submittedName>
</protein>
<dbReference type="RefSeq" id="XP_017312469.1">
    <property type="nucleotide sequence ID" value="XM_017456980.3"/>
</dbReference>
<reference evidence="3" key="2">
    <citation type="submission" date="2025-08" db="UniProtKB">
        <authorList>
            <consortium name="RefSeq"/>
        </authorList>
    </citation>
    <scope>IDENTIFICATION</scope>
    <source>
        <tissue evidence="3">Blood</tissue>
    </source>
</reference>
<dbReference type="SUPFAM" id="SSF52540">
    <property type="entry name" value="P-loop containing nucleoside triphosphate hydrolases"/>
    <property type="match status" value="1"/>
</dbReference>
<evidence type="ECO:0000313" key="3">
    <source>
        <dbReference type="RefSeq" id="XP_017312469.1"/>
    </source>
</evidence>
<keyword evidence="2" id="KW-1185">Reference proteome</keyword>
<evidence type="ECO:0000313" key="2">
    <source>
        <dbReference type="Proteomes" id="UP000221080"/>
    </source>
</evidence>
<dbReference type="STRING" id="7998.ENSIPUP00000009617"/>
<name>A0A2D0Q2E3_ICTPU</name>
<dbReference type="GO" id="GO:0006955">
    <property type="term" value="P:immune response"/>
    <property type="evidence" value="ECO:0007669"/>
    <property type="project" value="TreeGrafter"/>
</dbReference>
<dbReference type="PANTHER" id="PTHR14241:SF1">
    <property type="entry name" value="INTERFERON-INDUCED PROTEIN 44-RELATED"/>
    <property type="match status" value="1"/>
</dbReference>
<organism evidence="2 3">
    <name type="scientific">Ictalurus punctatus</name>
    <name type="common">Channel catfish</name>
    <name type="synonym">Silurus punctatus</name>
    <dbReference type="NCBI Taxonomy" id="7998"/>
    <lineage>
        <taxon>Eukaryota</taxon>
        <taxon>Metazoa</taxon>
        <taxon>Chordata</taxon>
        <taxon>Craniata</taxon>
        <taxon>Vertebrata</taxon>
        <taxon>Euteleostomi</taxon>
        <taxon>Actinopterygii</taxon>
        <taxon>Neopterygii</taxon>
        <taxon>Teleostei</taxon>
        <taxon>Ostariophysi</taxon>
        <taxon>Siluriformes</taxon>
        <taxon>Ictaluridae</taxon>
        <taxon>Ictalurus</taxon>
    </lineage>
</organism>
<gene>
    <name evidence="3" type="primary">LOC108258366</name>
</gene>
<reference evidence="2" key="1">
    <citation type="journal article" date="2016" name="Nat. Commun.">
        <title>The channel catfish genome sequence provides insights into the evolution of scale formation in teleosts.</title>
        <authorList>
            <person name="Liu Z."/>
            <person name="Liu S."/>
            <person name="Yao J."/>
            <person name="Bao L."/>
            <person name="Zhang J."/>
            <person name="Li Y."/>
            <person name="Jiang C."/>
            <person name="Sun L."/>
            <person name="Wang R."/>
            <person name="Zhang Y."/>
            <person name="Zhou T."/>
            <person name="Zeng Q."/>
            <person name="Fu Q."/>
            <person name="Gao S."/>
            <person name="Li N."/>
            <person name="Koren S."/>
            <person name="Jiang Y."/>
            <person name="Zimin A."/>
            <person name="Xu P."/>
            <person name="Phillippy A.M."/>
            <person name="Geng X."/>
            <person name="Song L."/>
            <person name="Sun F."/>
            <person name="Li C."/>
            <person name="Wang X."/>
            <person name="Chen A."/>
            <person name="Jin Y."/>
            <person name="Yuan Z."/>
            <person name="Yang Y."/>
            <person name="Tan S."/>
            <person name="Peatman E."/>
            <person name="Lu J."/>
            <person name="Qin Z."/>
            <person name="Dunham R."/>
            <person name="Li Z."/>
            <person name="Sonstegard T."/>
            <person name="Feng J."/>
            <person name="Danzmann R.G."/>
            <person name="Schroeder S."/>
            <person name="Scheffler B."/>
            <person name="Duke M.V."/>
            <person name="Ballard L."/>
            <person name="Kucuktas H."/>
            <person name="Kaltenboeck L."/>
            <person name="Liu H."/>
            <person name="Armbruster J."/>
            <person name="Xie Y."/>
            <person name="Kirby M.L."/>
            <person name="Tian Y."/>
            <person name="Flanagan M.E."/>
            <person name="Mu W."/>
            <person name="Waldbieser G.C."/>
        </authorList>
    </citation>
    <scope>NUCLEOTIDE SEQUENCE [LARGE SCALE GENOMIC DNA]</scope>
    <source>
        <strain evidence="2">SDA103</strain>
    </source>
</reference>
<dbReference type="PANTHER" id="PTHR14241">
    <property type="entry name" value="INTERFERON-INDUCED PROTEIN 44"/>
    <property type="match status" value="1"/>
</dbReference>
<evidence type="ECO:0000256" key="1">
    <source>
        <dbReference type="SAM" id="MobiDB-lite"/>
    </source>
</evidence>
<dbReference type="AlphaFoldDB" id="A0A2D0Q2E3"/>
<dbReference type="Proteomes" id="UP000221080">
    <property type="component" value="Chromosome 26"/>
</dbReference>
<dbReference type="KEGG" id="ipu:108258366"/>
<feature type="compositionally biased region" description="Basic and acidic residues" evidence="1">
    <location>
        <begin position="27"/>
        <end position="42"/>
    </location>
</feature>
<accession>A0A2D0Q2E3</accession>
<dbReference type="Gene3D" id="3.40.50.300">
    <property type="entry name" value="P-loop containing nucleotide triphosphate hydrolases"/>
    <property type="match status" value="1"/>
</dbReference>
<sequence>MGSSESKVPHTMPPRTVHAQTPNPPKQENESSKRQPEFERPWRMMPWGRKDEIEQKLRNFNVKRLKVPYVRILVVGEVGAGKSSFINSVNNAFQGRITCEALVATGSERSFTKTYTTHYIEGEDGTPLPFVFNDIMGLEDEDGVQTQDLVTAVQGFIKEGYKFNPLSAVCKNDHGYRSNPTLEEQTFCLVNIIAADKISLMKDEVIDKLKFIRQEASKLMMPQVIVMTRPDLACPHINKDLRKIYTSKKIKDKMQECSNRLGIPMNYIFPVKNYHEEIDTEDDMDVLILKALDQIVHIAADAMKKKCFNSGGNHE</sequence>
<dbReference type="GeneID" id="108258366"/>
<feature type="region of interest" description="Disordered" evidence="1">
    <location>
        <begin position="1"/>
        <end position="42"/>
    </location>
</feature>
<proteinExistence type="predicted"/>
<dbReference type="OrthoDB" id="25620at2759"/>
<dbReference type="InterPro" id="IPR027417">
    <property type="entry name" value="P-loop_NTPase"/>
</dbReference>
<dbReference type="CDD" id="cd00882">
    <property type="entry name" value="Ras_like_GTPase"/>
    <property type="match status" value="1"/>
</dbReference>